<gene>
    <name evidence="1" type="ORF">B5G02_09400</name>
</gene>
<evidence type="ECO:0008006" key="3">
    <source>
        <dbReference type="Google" id="ProtNLM"/>
    </source>
</evidence>
<dbReference type="Proteomes" id="UP000195781">
    <property type="component" value="Unassembled WGS sequence"/>
</dbReference>
<evidence type="ECO:0000313" key="2">
    <source>
        <dbReference type="Proteomes" id="UP000195781"/>
    </source>
</evidence>
<dbReference type="EMBL" id="NFIE01000027">
    <property type="protein sequence ID" value="OUN85031.1"/>
    <property type="molecule type" value="Genomic_DNA"/>
</dbReference>
<protein>
    <recommendedName>
        <fullName evidence="3">DUF1819 domain-containing protein</fullName>
    </recommendedName>
</protein>
<dbReference type="OrthoDB" id="3078533at2"/>
<sequence>MSIATAPETYRGSITREQWLIDETRTVARLMADEGITADVDLVARVTSQNLFCYPTEREQASITRACARRLRALSNDPDTRVRAIDLVAHGTPDQHNQTNLYAMMRDNRLVWDFMLCLVARKLETLDTTLHRYEIADFLEGLRAQNERVATWSDATLNKVRQVLTACLVNCGMYDRATEQLKPLLLDYDLELCMRANGDDAVLRVFGMEG</sequence>
<proteinExistence type="predicted"/>
<organism evidence="1 2">
    <name type="scientific">[Collinsella] massiliensis</name>
    <dbReference type="NCBI Taxonomy" id="1232426"/>
    <lineage>
        <taxon>Bacteria</taxon>
        <taxon>Bacillati</taxon>
        <taxon>Actinomycetota</taxon>
        <taxon>Coriobacteriia</taxon>
        <taxon>Coriobacteriales</taxon>
        <taxon>Coriobacteriaceae</taxon>
        <taxon>Enorma</taxon>
    </lineage>
</organism>
<reference evidence="2" key="1">
    <citation type="submission" date="2017-04" db="EMBL/GenBank/DDBJ databases">
        <title>Function of individual gut microbiota members based on whole genome sequencing of pure cultures obtained from chicken caecum.</title>
        <authorList>
            <person name="Medvecky M."/>
            <person name="Cejkova D."/>
            <person name="Polansky O."/>
            <person name="Karasova D."/>
            <person name="Kubasova T."/>
            <person name="Cizek A."/>
            <person name="Rychlik I."/>
        </authorList>
    </citation>
    <scope>NUCLEOTIDE SEQUENCE [LARGE SCALE GENOMIC DNA]</scope>
    <source>
        <strain evidence="2">An5</strain>
    </source>
</reference>
<dbReference type="Gene3D" id="1.10.3540.10">
    <property type="entry name" value="uncharacterized protein from magnetospirillum magneticum domain"/>
    <property type="match status" value="1"/>
</dbReference>
<keyword evidence="2" id="KW-1185">Reference proteome</keyword>
<dbReference type="AlphaFoldDB" id="A0A1Y3XIQ8"/>
<dbReference type="RefSeq" id="WP_094336028.1">
    <property type="nucleotide sequence ID" value="NZ_NFIE01000027.1"/>
</dbReference>
<dbReference type="Pfam" id="PF08849">
    <property type="entry name" value="BrxA"/>
    <property type="match status" value="1"/>
</dbReference>
<accession>A0A1Y3XIQ8</accession>
<dbReference type="InterPro" id="IPR014948">
    <property type="entry name" value="BrxA"/>
</dbReference>
<evidence type="ECO:0000313" key="1">
    <source>
        <dbReference type="EMBL" id="OUN85031.1"/>
    </source>
</evidence>
<comment type="caution">
    <text evidence="1">The sequence shown here is derived from an EMBL/GenBank/DDBJ whole genome shotgun (WGS) entry which is preliminary data.</text>
</comment>
<name>A0A1Y3XIQ8_9ACTN</name>
<dbReference type="InterPro" id="IPR023137">
    <property type="entry name" value="BrxA_sf"/>
</dbReference>